<dbReference type="InterPro" id="IPR004843">
    <property type="entry name" value="Calcineurin-like_PHP"/>
</dbReference>
<dbReference type="OrthoDB" id="7722975at2759"/>
<dbReference type="FunFam" id="3.60.21.10:FF:000020">
    <property type="entry name" value="NT5E isoform 4"/>
    <property type="match status" value="1"/>
</dbReference>
<keyword evidence="12" id="KW-1185">Reference proteome</keyword>
<dbReference type="EnsemblMetazoa" id="CLYHEMT011866.1">
    <property type="protein sequence ID" value="CLYHEMP011866.1"/>
    <property type="gene ID" value="CLYHEMG011866"/>
</dbReference>
<dbReference type="PROSITE" id="PS00786">
    <property type="entry name" value="5_NUCLEOTIDASE_2"/>
    <property type="match status" value="1"/>
</dbReference>
<dbReference type="InterPro" id="IPR008334">
    <property type="entry name" value="5'-Nucleotdase_C"/>
</dbReference>
<dbReference type="Pfam" id="PF02872">
    <property type="entry name" value="5_nucleotid_C"/>
    <property type="match status" value="1"/>
</dbReference>
<evidence type="ECO:0000256" key="8">
    <source>
        <dbReference type="RuleBase" id="RU362119"/>
    </source>
</evidence>
<dbReference type="PANTHER" id="PTHR11575:SF24">
    <property type="entry name" value="5'-NUCLEOTIDASE"/>
    <property type="match status" value="1"/>
</dbReference>
<keyword evidence="7 8" id="KW-0378">Hydrolase</keyword>
<dbReference type="PRINTS" id="PR01607">
    <property type="entry name" value="APYRASEFAMLY"/>
</dbReference>
<dbReference type="GO" id="GO:0008253">
    <property type="term" value="F:5'-nucleotidase activity"/>
    <property type="evidence" value="ECO:0007669"/>
    <property type="project" value="UniProtKB-EC"/>
</dbReference>
<feature type="chain" id="PRO_5029951077" description="5'-nucleotidase" evidence="8">
    <location>
        <begin position="19"/>
        <end position="582"/>
    </location>
</feature>
<dbReference type="EC" id="3.1.3.5" evidence="3"/>
<dbReference type="GO" id="GO:0016020">
    <property type="term" value="C:membrane"/>
    <property type="evidence" value="ECO:0007669"/>
    <property type="project" value="UniProtKB-ARBA"/>
</dbReference>
<keyword evidence="5 8" id="KW-0732">Signal</keyword>
<dbReference type="SUPFAM" id="SSF56300">
    <property type="entry name" value="Metallo-dependent phosphatases"/>
    <property type="match status" value="1"/>
</dbReference>
<comment type="similarity">
    <text evidence="2 8">Belongs to the 5'-nucleotidase family.</text>
</comment>
<organism evidence="11 12">
    <name type="scientific">Clytia hemisphaerica</name>
    <dbReference type="NCBI Taxonomy" id="252671"/>
    <lineage>
        <taxon>Eukaryota</taxon>
        <taxon>Metazoa</taxon>
        <taxon>Cnidaria</taxon>
        <taxon>Hydrozoa</taxon>
        <taxon>Hydroidolina</taxon>
        <taxon>Leptothecata</taxon>
        <taxon>Obeliida</taxon>
        <taxon>Clytiidae</taxon>
        <taxon>Clytia</taxon>
    </lineage>
</organism>
<proteinExistence type="inferred from homology"/>
<dbReference type="GeneID" id="136809912"/>
<comment type="catalytic activity">
    <reaction evidence="1">
        <text>a ribonucleoside 5'-phosphate + H2O = a ribonucleoside + phosphate</text>
        <dbReference type="Rhea" id="RHEA:12484"/>
        <dbReference type="ChEBI" id="CHEBI:15377"/>
        <dbReference type="ChEBI" id="CHEBI:18254"/>
        <dbReference type="ChEBI" id="CHEBI:43474"/>
        <dbReference type="ChEBI" id="CHEBI:58043"/>
        <dbReference type="EC" id="3.1.3.5"/>
    </reaction>
</comment>
<dbReference type="InterPro" id="IPR006179">
    <property type="entry name" value="5_nucleotidase/apyrase"/>
</dbReference>
<dbReference type="SUPFAM" id="SSF55816">
    <property type="entry name" value="5'-nucleotidase (syn. UDP-sugar hydrolase), C-terminal domain"/>
    <property type="match status" value="1"/>
</dbReference>
<evidence type="ECO:0000256" key="4">
    <source>
        <dbReference type="ARBA" id="ARBA00022723"/>
    </source>
</evidence>
<evidence type="ECO:0000313" key="12">
    <source>
        <dbReference type="Proteomes" id="UP000594262"/>
    </source>
</evidence>
<reference evidence="11" key="1">
    <citation type="submission" date="2021-01" db="UniProtKB">
        <authorList>
            <consortium name="EnsemblMetazoa"/>
        </authorList>
    </citation>
    <scope>IDENTIFICATION</scope>
</reference>
<protein>
    <recommendedName>
        <fullName evidence="3">5'-nucleotidase</fullName>
        <ecNumber evidence="3">3.1.3.5</ecNumber>
    </recommendedName>
</protein>
<dbReference type="InterPro" id="IPR036907">
    <property type="entry name" value="5'-Nucleotdase_C_sf"/>
</dbReference>
<evidence type="ECO:0000259" key="9">
    <source>
        <dbReference type="Pfam" id="PF00149"/>
    </source>
</evidence>
<evidence type="ECO:0000256" key="5">
    <source>
        <dbReference type="ARBA" id="ARBA00022729"/>
    </source>
</evidence>
<dbReference type="PANTHER" id="PTHR11575">
    <property type="entry name" value="5'-NUCLEOTIDASE-RELATED"/>
    <property type="match status" value="1"/>
</dbReference>
<keyword evidence="6 8" id="KW-0547">Nucleotide-binding</keyword>
<dbReference type="Gene3D" id="3.90.780.10">
    <property type="entry name" value="5'-Nucleotidase, C-terminal domain"/>
    <property type="match status" value="1"/>
</dbReference>
<feature type="domain" description="Calcineurin-like phosphoesterase" evidence="9">
    <location>
        <begin position="24"/>
        <end position="241"/>
    </location>
</feature>
<dbReference type="FunFam" id="3.90.780.10:FF:000001">
    <property type="entry name" value="NT5E isoform 3"/>
    <property type="match status" value="1"/>
</dbReference>
<feature type="signal peptide" evidence="8">
    <location>
        <begin position="1"/>
        <end position="18"/>
    </location>
</feature>
<name>A0A7M5VGD5_9CNID</name>
<dbReference type="PROSITE" id="PS00785">
    <property type="entry name" value="5_NUCLEOTIDASE_1"/>
    <property type="match status" value="1"/>
</dbReference>
<dbReference type="GO" id="GO:0009166">
    <property type="term" value="P:nucleotide catabolic process"/>
    <property type="evidence" value="ECO:0007669"/>
    <property type="project" value="InterPro"/>
</dbReference>
<keyword evidence="4" id="KW-0479">Metal-binding</keyword>
<dbReference type="GO" id="GO:0046872">
    <property type="term" value="F:metal ion binding"/>
    <property type="evidence" value="ECO:0007669"/>
    <property type="project" value="UniProtKB-KW"/>
</dbReference>
<dbReference type="Gene3D" id="3.60.21.10">
    <property type="match status" value="1"/>
</dbReference>
<evidence type="ECO:0000256" key="1">
    <source>
        <dbReference type="ARBA" id="ARBA00000815"/>
    </source>
</evidence>
<dbReference type="RefSeq" id="XP_066922579.1">
    <property type="nucleotide sequence ID" value="XM_067066478.1"/>
</dbReference>
<evidence type="ECO:0000256" key="3">
    <source>
        <dbReference type="ARBA" id="ARBA00012643"/>
    </source>
</evidence>
<dbReference type="RefSeq" id="XP_066922580.1">
    <property type="nucleotide sequence ID" value="XM_067066479.1"/>
</dbReference>
<dbReference type="InterPro" id="IPR006146">
    <property type="entry name" value="5'-Nucleotdase_CS"/>
</dbReference>
<dbReference type="InterPro" id="IPR029052">
    <property type="entry name" value="Metallo-depent_PP-like"/>
</dbReference>
<evidence type="ECO:0000256" key="6">
    <source>
        <dbReference type="ARBA" id="ARBA00022741"/>
    </source>
</evidence>
<evidence type="ECO:0000256" key="7">
    <source>
        <dbReference type="ARBA" id="ARBA00022801"/>
    </source>
</evidence>
<dbReference type="AlphaFoldDB" id="A0A7M5VGD5"/>
<feature type="domain" description="5'-Nucleotidase C-terminal" evidence="10">
    <location>
        <begin position="336"/>
        <end position="509"/>
    </location>
</feature>
<evidence type="ECO:0000259" key="10">
    <source>
        <dbReference type="Pfam" id="PF02872"/>
    </source>
</evidence>
<dbReference type="Proteomes" id="UP000594262">
    <property type="component" value="Unplaced"/>
</dbReference>
<dbReference type="GO" id="GO:0000166">
    <property type="term" value="F:nucleotide binding"/>
    <property type="evidence" value="ECO:0007669"/>
    <property type="project" value="UniProtKB-KW"/>
</dbReference>
<sequence length="582" mass="64748">MYQASLLWIAFNLAICFAANFELTVLHTNDVHAHIEQFNVYGGTCTPEDAAGNKCYGGVARRQTVIEELRKTIPNTILIDGGDQFAGTLWFTIYKGKAALRFMNYIKYDAMAIGNHEFDNGDQNLIDFMKNTSFPIVCTNMDVSKQTDWPNPPIYLPSTILERGGKKIGIIGYTTPDITWLSKPGPNIKFSDPVESVRAEAQKLKAQGVNILIALGHAGYAKDQEIARSVKELDLVVGGHTNTFLWNGPQPSVEKVEGPYPFMVQRDDGTECPVVQDFTYGKYLGNLKLTFDENGKLLSAQGNPIMLNASYVEDEEVLKMVDEMDDPIIKARTDPIGTTYVLLEGDRSICRLKECNLGNFFADALVDAQVKNPSTEQWAETVLAIWNGGGIRSGNIDKRFDEQINREDLSTISPFGNTADLMEIKGKYLLQAFEHGFSGIENNEGRYPQVSGFRVTYDKTKPVGSRLVRALALCNKCRVPKYEEIKKEQIYKVVSSDYLISGGDGYSMFLNKESSTKGEDALEVLEKYFQKMSPVTTPDEGRTIEVSTSKDSTKTDDDCSSASFISLNPIFIVVVLFISSFI</sequence>
<accession>A0A7M5VGD5</accession>
<evidence type="ECO:0000313" key="11">
    <source>
        <dbReference type="EnsemblMetazoa" id="CLYHEMP011866.1"/>
    </source>
</evidence>
<dbReference type="Pfam" id="PF00149">
    <property type="entry name" value="Metallophos"/>
    <property type="match status" value="1"/>
</dbReference>
<evidence type="ECO:0000256" key="2">
    <source>
        <dbReference type="ARBA" id="ARBA00006654"/>
    </source>
</evidence>
<dbReference type="CDD" id="cd07409">
    <property type="entry name" value="MPP_CD73_N"/>
    <property type="match status" value="1"/>
</dbReference>